<proteinExistence type="predicted"/>
<evidence type="ECO:0000313" key="2">
    <source>
        <dbReference type="Proteomes" id="UP000177798"/>
    </source>
</evidence>
<dbReference type="Proteomes" id="UP000177798">
    <property type="component" value="Chromosome 4"/>
</dbReference>
<dbReference type="VEuPathDB" id="FungiDB:sscle_04g035130"/>
<accession>A0A1D9Q2G4</accession>
<name>A0A1D9Q2G4_SCLS1</name>
<reference evidence="2" key="1">
    <citation type="journal article" date="2017" name="Genome Biol. Evol.">
        <title>The complete genome sequence of the phytopathogenic fungus Sclerotinia sclerotiorum reveals insights into the genome architecture of broad host range pathogens.</title>
        <authorList>
            <person name="Derbyshire M."/>
            <person name="Denton-Giles M."/>
            <person name="Hegedus D."/>
            <person name="Seifbarghy S."/>
            <person name="Rollins J."/>
            <person name="van Kan J."/>
            <person name="Seidl M.F."/>
            <person name="Faino L."/>
            <person name="Mbengue M."/>
            <person name="Navaud O."/>
            <person name="Raffaele S."/>
            <person name="Hammond-Kosack K."/>
            <person name="Heard S."/>
            <person name="Oliver R."/>
        </authorList>
    </citation>
    <scope>NUCLEOTIDE SEQUENCE [LARGE SCALE GENOMIC DNA]</scope>
    <source>
        <strain evidence="2">ATCC 18683 / 1980 / Ss-1</strain>
    </source>
</reference>
<dbReference type="AlphaFoldDB" id="A0A1D9Q2G4"/>
<evidence type="ECO:0000313" key="1">
    <source>
        <dbReference type="EMBL" id="APA08743.1"/>
    </source>
</evidence>
<sequence length="85" mass="9630">MTVVRVVCQPVHYLTKQAAAVSKQEYLTNFSKTYFTSEGWTECLLEAGFAGAAAIVYGNSLPYRHHCLFALDTYESKEDIQFRTL</sequence>
<dbReference type="EMBL" id="CP017817">
    <property type="protein sequence ID" value="APA08743.1"/>
    <property type="molecule type" value="Genomic_DNA"/>
</dbReference>
<protein>
    <submittedName>
        <fullName evidence="1">Uncharacterized protein</fullName>
    </submittedName>
</protein>
<gene>
    <name evidence="1" type="ORF">sscle_04g035130</name>
</gene>
<organism evidence="1 2">
    <name type="scientific">Sclerotinia sclerotiorum (strain ATCC 18683 / 1980 / Ss-1)</name>
    <name type="common">White mold</name>
    <name type="synonym">Whetzelinia sclerotiorum</name>
    <dbReference type="NCBI Taxonomy" id="665079"/>
    <lineage>
        <taxon>Eukaryota</taxon>
        <taxon>Fungi</taxon>
        <taxon>Dikarya</taxon>
        <taxon>Ascomycota</taxon>
        <taxon>Pezizomycotina</taxon>
        <taxon>Leotiomycetes</taxon>
        <taxon>Helotiales</taxon>
        <taxon>Sclerotiniaceae</taxon>
        <taxon>Sclerotinia</taxon>
    </lineage>
</organism>